<keyword evidence="5" id="KW-1185">Reference proteome</keyword>
<accession>D2ARS8</accession>
<dbReference type="RefSeq" id="WP_012888352.1">
    <property type="nucleotide sequence ID" value="NC_013595.1"/>
</dbReference>
<dbReference type="Pfam" id="PF00460">
    <property type="entry name" value="Flg_bb_rod"/>
    <property type="match status" value="1"/>
</dbReference>
<feature type="domain" description="Flagellar basal body rod protein N-terminal" evidence="2">
    <location>
        <begin position="139"/>
        <end position="165"/>
    </location>
</feature>
<keyword evidence="4" id="KW-0808">Transferase</keyword>
<evidence type="ECO:0000313" key="5">
    <source>
        <dbReference type="Proteomes" id="UP000002029"/>
    </source>
</evidence>
<dbReference type="eggNOG" id="COG1344">
    <property type="taxonomic scope" value="Bacteria"/>
</dbReference>
<dbReference type="PRINTS" id="PR00207">
    <property type="entry name" value="FLAGELLIN"/>
</dbReference>
<dbReference type="InterPro" id="IPR001492">
    <property type="entry name" value="Flagellin"/>
</dbReference>
<dbReference type="OrthoDB" id="9796789at2"/>
<dbReference type="SUPFAM" id="SSF64518">
    <property type="entry name" value="Phase 1 flagellin"/>
    <property type="match status" value="1"/>
</dbReference>
<evidence type="ECO:0000259" key="2">
    <source>
        <dbReference type="Pfam" id="PF00460"/>
    </source>
</evidence>
<keyword evidence="4" id="KW-0418">Kinase</keyword>
<evidence type="ECO:0000256" key="1">
    <source>
        <dbReference type="ARBA" id="ARBA00020110"/>
    </source>
</evidence>
<dbReference type="GO" id="GO:0016301">
    <property type="term" value="F:kinase activity"/>
    <property type="evidence" value="ECO:0007669"/>
    <property type="project" value="UniProtKB-KW"/>
</dbReference>
<dbReference type="GO" id="GO:0009288">
    <property type="term" value="C:bacterial-type flagellum"/>
    <property type="evidence" value="ECO:0007669"/>
    <property type="project" value="InterPro"/>
</dbReference>
<feature type="domain" description="Flagellin N-terminal" evidence="3">
    <location>
        <begin position="26"/>
        <end position="104"/>
    </location>
</feature>
<organism evidence="4 5">
    <name type="scientific">Streptosporangium roseum (strain ATCC 12428 / DSM 43021 / JCM 3005 / KCTC 9067 / NCIMB 10171 / NRRL 2505 / NI 9100)</name>
    <dbReference type="NCBI Taxonomy" id="479432"/>
    <lineage>
        <taxon>Bacteria</taxon>
        <taxon>Bacillati</taxon>
        <taxon>Actinomycetota</taxon>
        <taxon>Actinomycetes</taxon>
        <taxon>Streptosporangiales</taxon>
        <taxon>Streptosporangiaceae</taxon>
        <taxon>Streptosporangium</taxon>
    </lineage>
</organism>
<protein>
    <recommendedName>
        <fullName evidence="1">Flagellin</fullName>
    </recommendedName>
</protein>
<dbReference type="Proteomes" id="UP000002029">
    <property type="component" value="Chromosome"/>
</dbReference>
<dbReference type="Pfam" id="PF00669">
    <property type="entry name" value="Flagellin_N"/>
    <property type="match status" value="1"/>
</dbReference>
<dbReference type="GO" id="GO:0005198">
    <property type="term" value="F:structural molecule activity"/>
    <property type="evidence" value="ECO:0007669"/>
    <property type="project" value="InterPro"/>
</dbReference>
<reference evidence="4 5" key="1">
    <citation type="journal article" date="2010" name="Stand. Genomic Sci.">
        <title>Complete genome sequence of Streptosporangium roseum type strain (NI 9100).</title>
        <authorList>
            <person name="Nolan M."/>
            <person name="Sikorski J."/>
            <person name="Jando M."/>
            <person name="Lucas S."/>
            <person name="Lapidus A."/>
            <person name="Glavina Del Rio T."/>
            <person name="Chen F."/>
            <person name="Tice H."/>
            <person name="Pitluck S."/>
            <person name="Cheng J.F."/>
            <person name="Chertkov O."/>
            <person name="Sims D."/>
            <person name="Meincke L."/>
            <person name="Brettin T."/>
            <person name="Han C."/>
            <person name="Detter J.C."/>
            <person name="Bruce D."/>
            <person name="Goodwin L."/>
            <person name="Land M."/>
            <person name="Hauser L."/>
            <person name="Chang Y.J."/>
            <person name="Jeffries C.D."/>
            <person name="Ivanova N."/>
            <person name="Mavromatis K."/>
            <person name="Mikhailova N."/>
            <person name="Chen A."/>
            <person name="Palaniappan K."/>
            <person name="Chain P."/>
            <person name="Rohde M."/>
            <person name="Goker M."/>
            <person name="Bristow J."/>
            <person name="Eisen J.A."/>
            <person name="Markowitz V."/>
            <person name="Hugenholtz P."/>
            <person name="Kyrpides N.C."/>
            <person name="Klenk H.P."/>
        </authorList>
    </citation>
    <scope>NUCLEOTIDE SEQUENCE [LARGE SCALE GENOMIC DNA]</scope>
    <source>
        <strain evidence="5">ATCC 12428 / DSM 43021 / JCM 3005 / NI 9100</strain>
    </source>
</reference>
<dbReference type="HOGENOM" id="CLU_011142_2_0_11"/>
<dbReference type="InterPro" id="IPR001444">
    <property type="entry name" value="Flag_bb_rod_N"/>
</dbReference>
<dbReference type="AlphaFoldDB" id="D2ARS8"/>
<name>D2ARS8_STRRD</name>
<dbReference type="InterPro" id="IPR001029">
    <property type="entry name" value="Flagellin_N"/>
</dbReference>
<sequence length="237" mass="25108">MSDGNTTPGAGPADVGQYEARPNEVIRAARNASQALEFIRTTEGHLNELTNVLQRMRVLSIQSANGTYSEEDRSVVQIEVDQLTDEISRVADQMNFNKMRMLTDASAAANVRAADELGMTPAKINTPPSLANAQGAWTLRVHAGANTNEALAVNIFAANVANLFTAEGAPLDSKVALTAKGPAPVGGKPAKPVNVMTASDANARIAKIDIAIKAVTDQKSDLNTLRDHLEGQARDAH</sequence>
<dbReference type="Gene3D" id="1.20.1330.10">
    <property type="entry name" value="f41 fragment of flagellin, N-terminal domain"/>
    <property type="match status" value="1"/>
</dbReference>
<evidence type="ECO:0000259" key="3">
    <source>
        <dbReference type="Pfam" id="PF00669"/>
    </source>
</evidence>
<evidence type="ECO:0000313" key="4">
    <source>
        <dbReference type="EMBL" id="ACZ84607.1"/>
    </source>
</evidence>
<dbReference type="PANTHER" id="PTHR42792">
    <property type="entry name" value="FLAGELLIN"/>
    <property type="match status" value="1"/>
</dbReference>
<proteinExistence type="predicted"/>
<dbReference type="EMBL" id="CP001814">
    <property type="protein sequence ID" value="ACZ84607.1"/>
    <property type="molecule type" value="Genomic_DNA"/>
</dbReference>
<dbReference type="STRING" id="479432.Sros_1615"/>
<gene>
    <name evidence="4" type="ordered locus">Sros_1615</name>
</gene>
<dbReference type="KEGG" id="sro:Sros_1615"/>
<dbReference type="PANTHER" id="PTHR42792:SF2">
    <property type="entry name" value="FLAGELLIN"/>
    <property type="match status" value="1"/>
</dbReference>